<dbReference type="InterPro" id="IPR023346">
    <property type="entry name" value="Lysozyme-like_dom_sf"/>
</dbReference>
<dbReference type="PANTHER" id="PTHR37423">
    <property type="entry name" value="SOLUBLE LYTIC MUREIN TRANSGLYCOSYLASE-RELATED"/>
    <property type="match status" value="1"/>
</dbReference>
<dbReference type="RefSeq" id="WP_112927051.1">
    <property type="nucleotide sequence ID" value="NZ_CP029556.1"/>
</dbReference>
<dbReference type="CDD" id="cd13401">
    <property type="entry name" value="Slt70-like"/>
    <property type="match status" value="1"/>
</dbReference>
<dbReference type="InterPro" id="IPR008258">
    <property type="entry name" value="Transglycosylase_SLT_dom_1"/>
</dbReference>
<dbReference type="Proteomes" id="UP000251842">
    <property type="component" value="Chromosome"/>
</dbReference>
<proteinExistence type="inferred from homology"/>
<dbReference type="Gene3D" id="1.10.1240.20">
    <property type="entry name" value="Lytic transglycosylase, superhelical linker domain"/>
    <property type="match status" value="1"/>
</dbReference>
<dbReference type="OrthoDB" id="92254at2"/>
<keyword evidence="2" id="KW-0732">Signal</keyword>
<dbReference type="EMBL" id="CP029556">
    <property type="protein sequence ID" value="AXA84838.1"/>
    <property type="molecule type" value="Genomic_DNA"/>
</dbReference>
<evidence type="ECO:0000259" key="4">
    <source>
        <dbReference type="Pfam" id="PF14718"/>
    </source>
</evidence>
<gene>
    <name evidence="5" type="ORF">DCD74_09215</name>
</gene>
<dbReference type="Pfam" id="PF14718">
    <property type="entry name" value="SLT_L"/>
    <property type="match status" value="1"/>
</dbReference>
<dbReference type="PROSITE" id="PS51257">
    <property type="entry name" value="PROKAR_LIPOPROTEIN"/>
    <property type="match status" value="1"/>
</dbReference>
<dbReference type="SUPFAM" id="SSF53955">
    <property type="entry name" value="Lysozyme-like"/>
    <property type="match status" value="1"/>
</dbReference>
<feature type="domain" description="Lytic transglycosylase superhelical linker" evidence="4">
    <location>
        <begin position="419"/>
        <end position="478"/>
    </location>
</feature>
<dbReference type="Pfam" id="PF01464">
    <property type="entry name" value="SLT"/>
    <property type="match status" value="1"/>
</dbReference>
<dbReference type="GO" id="GO:0042597">
    <property type="term" value="C:periplasmic space"/>
    <property type="evidence" value="ECO:0007669"/>
    <property type="project" value="InterPro"/>
</dbReference>
<evidence type="ECO:0000259" key="3">
    <source>
        <dbReference type="Pfam" id="PF01464"/>
    </source>
</evidence>
<dbReference type="InterPro" id="IPR012289">
    <property type="entry name" value="Lytic_TGlycosylase_superhlx_L"/>
</dbReference>
<evidence type="ECO:0000313" key="6">
    <source>
        <dbReference type="Proteomes" id="UP000251842"/>
    </source>
</evidence>
<comment type="similarity">
    <text evidence="1">Belongs to the transglycosylase Slt family.</text>
</comment>
<dbReference type="InterPro" id="IPR037061">
    <property type="entry name" value="Lytic_TGlycoase_superhlx_L_sf"/>
</dbReference>
<reference evidence="6" key="1">
    <citation type="submission" date="2018-05" db="EMBL/GenBank/DDBJ databases">
        <title>Luteimonas pekinense sp. nov., isolated from human Meibomian gland secretions, Beijing, China.</title>
        <authorList>
            <person name="Wen T."/>
            <person name="Bai H."/>
            <person name="Lv H."/>
        </authorList>
    </citation>
    <scope>NUCLEOTIDE SEQUENCE [LARGE SCALE GENOMIC DNA]</scope>
    <source>
        <strain evidence="6">83-4</strain>
    </source>
</reference>
<name>A0A344J728_9GAMM</name>
<dbReference type="Gene3D" id="1.25.20.10">
    <property type="entry name" value="Bacterial muramidases"/>
    <property type="match status" value="1"/>
</dbReference>
<keyword evidence="6" id="KW-1185">Reference proteome</keyword>
<feature type="domain" description="Transglycosylase SLT" evidence="3">
    <location>
        <begin position="498"/>
        <end position="613"/>
    </location>
</feature>
<sequence length="670" mass="73871">MRWHASTLLLCISLGGGCAGHGDVPPKVRDAEAERPVATPETARDRSDAALAAAIEAGSRGELDAAMLATLRTHPAIAWAEYARLRRDIDILAPGQADAFLATHPDDAVGAAFREDWLAALSRRQDWTRFMAAWKPGIERAPLRCMALNARAHAAPPDAAWRQDIRRQWLSGKPDTAACAPAFEAWQAQGGLDDALRRQRIDLAITENQPGVLRQAAAGLPDAERAQMLAYADALTGKLGDAASQWPRDARSRTVVTAALVAIAKKSPSDGETALAKFAPLFELSDAQRGRVLYEVALQSAASYEPDAARRLAAVPDAAYDERLHTLRIREAMTRRDWDGALAALRRMPADLRDNAQWRYFDARLTELSGGDKARARALYAEAAKAPEFHGFLAADRIGAPYPLCPWTPQVQPGVQAEVAAMPALQRAFALYRIDRRDWAMREWNDALKGLDAERRRIAVALAQDSGWFDRAVFNLARDDKNELRLYDLRFPLHHVEAINGAAKRNGIDPAWIAAEIRAESIFDPQARSAANAMGLMQVLPATGQATAEKAGLPWQGAQSLYDADTNIAIGSAYLREMHDTWGDLPHAIAAYNAGPTAAQRWRTQRPDFDPDLWIETISYKETREYVARVLAFSVLYDWRMRGDALRVSDRIAGRTDGQRVRFACPQSAR</sequence>
<dbReference type="PANTHER" id="PTHR37423:SF5">
    <property type="entry name" value="SOLUBLE LYTIC MUREIN TRANSGLYCOSYLASE"/>
    <property type="match status" value="1"/>
</dbReference>
<dbReference type="SUPFAM" id="SSF48435">
    <property type="entry name" value="Bacterial muramidases"/>
    <property type="match status" value="1"/>
</dbReference>
<protein>
    <submittedName>
        <fullName evidence="5">Lytic murein transglycosylase</fullName>
    </submittedName>
</protein>
<evidence type="ECO:0000256" key="1">
    <source>
        <dbReference type="ARBA" id="ARBA00007734"/>
    </source>
</evidence>
<dbReference type="GO" id="GO:0004553">
    <property type="term" value="F:hydrolase activity, hydrolyzing O-glycosyl compounds"/>
    <property type="evidence" value="ECO:0007669"/>
    <property type="project" value="InterPro"/>
</dbReference>
<dbReference type="InterPro" id="IPR008939">
    <property type="entry name" value="Lytic_TGlycosylase_superhlx_U"/>
</dbReference>
<dbReference type="AlphaFoldDB" id="A0A344J728"/>
<dbReference type="Gene3D" id="1.10.530.10">
    <property type="match status" value="1"/>
</dbReference>
<accession>A0A344J728</accession>
<organism evidence="5 6">
    <name type="scientific">Solilutibacter oculi</name>
    <dbReference type="NCBI Taxonomy" id="2698682"/>
    <lineage>
        <taxon>Bacteria</taxon>
        <taxon>Pseudomonadati</taxon>
        <taxon>Pseudomonadota</taxon>
        <taxon>Gammaproteobacteria</taxon>
        <taxon>Lysobacterales</taxon>
        <taxon>Lysobacteraceae</taxon>
        <taxon>Solilutibacter</taxon>
    </lineage>
</organism>
<evidence type="ECO:0000313" key="5">
    <source>
        <dbReference type="EMBL" id="AXA84838.1"/>
    </source>
</evidence>
<dbReference type="KEGG" id="lue:DCD74_09215"/>
<evidence type="ECO:0000256" key="2">
    <source>
        <dbReference type="ARBA" id="ARBA00022729"/>
    </source>
</evidence>